<feature type="non-terminal residue" evidence="2">
    <location>
        <position position="25"/>
    </location>
</feature>
<keyword evidence="3" id="KW-1185">Reference proteome</keyword>
<comment type="caution">
    <text evidence="2">The sequence shown here is derived from an EMBL/GenBank/DDBJ whole genome shotgun (WGS) entry which is preliminary data.</text>
</comment>
<evidence type="ECO:0000313" key="3">
    <source>
        <dbReference type="Proteomes" id="UP000663866"/>
    </source>
</evidence>
<dbReference type="Proteomes" id="UP000663866">
    <property type="component" value="Unassembled WGS sequence"/>
</dbReference>
<organism evidence="2 3">
    <name type="scientific">Rotaria magnacalcarata</name>
    <dbReference type="NCBI Taxonomy" id="392030"/>
    <lineage>
        <taxon>Eukaryota</taxon>
        <taxon>Metazoa</taxon>
        <taxon>Spiralia</taxon>
        <taxon>Gnathifera</taxon>
        <taxon>Rotifera</taxon>
        <taxon>Eurotatoria</taxon>
        <taxon>Bdelloidea</taxon>
        <taxon>Philodinida</taxon>
        <taxon>Philodinidae</taxon>
        <taxon>Rotaria</taxon>
    </lineage>
</organism>
<dbReference type="AlphaFoldDB" id="A0A820XCC2"/>
<dbReference type="Proteomes" id="UP000663842">
    <property type="component" value="Unassembled WGS sequence"/>
</dbReference>
<evidence type="ECO:0000313" key="2">
    <source>
        <dbReference type="EMBL" id="CAF4529633.1"/>
    </source>
</evidence>
<name>A0A820XCC2_9BILA</name>
<dbReference type="EMBL" id="CAJOBG010057637">
    <property type="protein sequence ID" value="CAF4529633.1"/>
    <property type="molecule type" value="Genomic_DNA"/>
</dbReference>
<accession>A0A820XCC2</accession>
<proteinExistence type="predicted"/>
<evidence type="ECO:0000313" key="1">
    <source>
        <dbReference type="EMBL" id="CAF4395712.1"/>
    </source>
</evidence>
<dbReference type="EMBL" id="CAJOBF010023480">
    <property type="protein sequence ID" value="CAF4395712.1"/>
    <property type="molecule type" value="Genomic_DNA"/>
</dbReference>
<gene>
    <name evidence="2" type="ORF">OVN521_LOCUS42251</name>
    <name evidence="1" type="ORF">UXM345_LOCUS38010</name>
</gene>
<protein>
    <submittedName>
        <fullName evidence="2">Uncharacterized protein</fullName>
    </submittedName>
</protein>
<sequence>MILFVLHGGYSILIGVKPKWTANTF</sequence>
<reference evidence="2" key="1">
    <citation type="submission" date="2021-02" db="EMBL/GenBank/DDBJ databases">
        <authorList>
            <person name="Nowell W R."/>
        </authorList>
    </citation>
    <scope>NUCLEOTIDE SEQUENCE</scope>
</reference>